<comment type="caution">
    <text evidence="2">The sequence shown here is derived from an EMBL/GenBank/DDBJ whole genome shotgun (WGS) entry which is preliminary data.</text>
</comment>
<evidence type="ECO:0000256" key="1">
    <source>
        <dbReference type="SAM" id="Phobius"/>
    </source>
</evidence>
<name>A0ABS2PZI2_9BACL</name>
<gene>
    <name evidence="2" type="ORF">JOD45_001677</name>
</gene>
<dbReference type="Proteomes" id="UP000808914">
    <property type="component" value="Unassembled WGS sequence"/>
</dbReference>
<evidence type="ECO:0000313" key="3">
    <source>
        <dbReference type="Proteomes" id="UP000808914"/>
    </source>
</evidence>
<keyword evidence="1" id="KW-1133">Transmembrane helix</keyword>
<keyword evidence="1" id="KW-0812">Transmembrane</keyword>
<dbReference type="RefSeq" id="WP_380896880.1">
    <property type="nucleotide sequence ID" value="NZ_JBHLTV010000008.1"/>
</dbReference>
<feature type="transmembrane region" description="Helical" evidence="1">
    <location>
        <begin position="6"/>
        <end position="29"/>
    </location>
</feature>
<protein>
    <submittedName>
        <fullName evidence="2">Na+-transporting methylmalonyl-CoA/oxaloacetate decarboxylase gamma subunit</fullName>
    </submittedName>
</protein>
<proteinExistence type="predicted"/>
<organism evidence="2 3">
    <name type="scientific">Scopulibacillus daqui</name>
    <dbReference type="NCBI Taxonomy" id="1469162"/>
    <lineage>
        <taxon>Bacteria</taxon>
        <taxon>Bacillati</taxon>
        <taxon>Bacillota</taxon>
        <taxon>Bacilli</taxon>
        <taxon>Bacillales</taxon>
        <taxon>Sporolactobacillaceae</taxon>
        <taxon>Scopulibacillus</taxon>
    </lineage>
</organism>
<evidence type="ECO:0000313" key="2">
    <source>
        <dbReference type="EMBL" id="MBM7645466.1"/>
    </source>
</evidence>
<dbReference type="EMBL" id="JAFBER010000009">
    <property type="protein sequence ID" value="MBM7645466.1"/>
    <property type="molecule type" value="Genomic_DNA"/>
</dbReference>
<accession>A0ABS2PZI2</accession>
<keyword evidence="1" id="KW-0472">Membrane</keyword>
<sequence length="239" mass="28017">MKKHKVFIIVSIIICIFIIISAGIVWYMIKPPISSKEIKSLVTKQVEDRFHRHTTVTSVEQRWTENGYYADVKLKVEGINKTILLSRPSTSFYGLERYDIIDEAWDEQFNQEVKKMFKENGFGKIKFSVATADVPDNLPIDVSKFPTIQEIRKKYGQKFESNDIQVHLQKKYPEDKKSQLEENGKILSLLKDIDKRGIGKNLFLRIQYLNNNKIFDIEYDSPETNPYHKPEDIKKAQIR</sequence>
<keyword evidence="3" id="KW-1185">Reference proteome</keyword>
<reference evidence="2 3" key="1">
    <citation type="submission" date="2021-01" db="EMBL/GenBank/DDBJ databases">
        <title>Genomic Encyclopedia of Type Strains, Phase IV (KMG-IV): sequencing the most valuable type-strain genomes for metagenomic binning, comparative biology and taxonomic classification.</title>
        <authorList>
            <person name="Goeker M."/>
        </authorList>
    </citation>
    <scope>NUCLEOTIDE SEQUENCE [LARGE SCALE GENOMIC DNA]</scope>
    <source>
        <strain evidence="2 3">DSM 28236</strain>
    </source>
</reference>